<dbReference type="PRINTS" id="PR00783">
    <property type="entry name" value="MINTRINSICP"/>
</dbReference>
<organism evidence="7 8">
    <name type="scientific">Panicum miliaceum</name>
    <name type="common">Proso millet</name>
    <name type="synonym">Broomcorn millet</name>
    <dbReference type="NCBI Taxonomy" id="4540"/>
    <lineage>
        <taxon>Eukaryota</taxon>
        <taxon>Viridiplantae</taxon>
        <taxon>Streptophyta</taxon>
        <taxon>Embryophyta</taxon>
        <taxon>Tracheophyta</taxon>
        <taxon>Spermatophyta</taxon>
        <taxon>Magnoliopsida</taxon>
        <taxon>Liliopsida</taxon>
        <taxon>Poales</taxon>
        <taxon>Poaceae</taxon>
        <taxon>PACMAD clade</taxon>
        <taxon>Panicoideae</taxon>
        <taxon>Panicodae</taxon>
        <taxon>Paniceae</taxon>
        <taxon>Panicinae</taxon>
        <taxon>Panicum</taxon>
        <taxon>Panicum sect. Panicum</taxon>
    </lineage>
</organism>
<keyword evidence="8" id="KW-1185">Reference proteome</keyword>
<name>A0A3L6RGS6_PANMI</name>
<evidence type="ECO:0000256" key="3">
    <source>
        <dbReference type="ARBA" id="ARBA00022737"/>
    </source>
</evidence>
<evidence type="ECO:0000256" key="5">
    <source>
        <dbReference type="ARBA" id="ARBA00023136"/>
    </source>
</evidence>
<keyword evidence="5" id="KW-0472">Membrane</keyword>
<dbReference type="PANTHER" id="PTHR45724">
    <property type="entry name" value="AQUAPORIN NIP2-1"/>
    <property type="match status" value="1"/>
</dbReference>
<evidence type="ECO:0000256" key="2">
    <source>
        <dbReference type="ARBA" id="ARBA00022692"/>
    </source>
</evidence>
<reference evidence="8" key="1">
    <citation type="journal article" date="2019" name="Nat. Commun.">
        <title>The genome of broomcorn millet.</title>
        <authorList>
            <person name="Zou C."/>
            <person name="Miki D."/>
            <person name="Li D."/>
            <person name="Tang Q."/>
            <person name="Xiao L."/>
            <person name="Rajput S."/>
            <person name="Deng P."/>
            <person name="Jia W."/>
            <person name="Huang R."/>
            <person name="Zhang M."/>
            <person name="Sun Y."/>
            <person name="Hu J."/>
            <person name="Fu X."/>
            <person name="Schnable P.S."/>
            <person name="Li F."/>
            <person name="Zhang H."/>
            <person name="Feng B."/>
            <person name="Zhu X."/>
            <person name="Liu R."/>
            <person name="Schnable J.C."/>
            <person name="Zhu J.-K."/>
            <person name="Zhang H."/>
        </authorList>
    </citation>
    <scope>NUCLEOTIDE SEQUENCE [LARGE SCALE GENOMIC DNA]</scope>
</reference>
<keyword evidence="4" id="KW-1133">Transmembrane helix</keyword>
<dbReference type="SUPFAM" id="SSF81338">
    <property type="entry name" value="Aquaporin-like"/>
    <property type="match status" value="1"/>
</dbReference>
<protein>
    <submittedName>
        <fullName evidence="7">Aquaporin NIP3-2-like</fullName>
    </submittedName>
</protein>
<dbReference type="PANTHER" id="PTHR45724:SF39">
    <property type="match status" value="1"/>
</dbReference>
<sequence>MAAFGYHPGAQLAPYVAAQLLGSTTAVFAAKAVYGPANLGAAGALVVEFITTFVLLFVISDHHRPRHRSESMGTGAAVMMSALISAESTGASMNPARTLGPAIASGTYTKIWIYMVAPPLGAIAPELEPMLRK</sequence>
<proteinExistence type="inferred from homology"/>
<accession>A0A3L6RGS6</accession>
<evidence type="ECO:0000256" key="1">
    <source>
        <dbReference type="ARBA" id="ARBA00004141"/>
    </source>
</evidence>
<dbReference type="Gene3D" id="1.20.1080.10">
    <property type="entry name" value="Glycerol uptake facilitator protein"/>
    <property type="match status" value="1"/>
</dbReference>
<gene>
    <name evidence="7" type="ORF">C2845_PM13G03050</name>
</gene>
<keyword evidence="3" id="KW-0677">Repeat</keyword>
<evidence type="ECO:0000256" key="4">
    <source>
        <dbReference type="ARBA" id="ARBA00022989"/>
    </source>
</evidence>
<dbReference type="InterPro" id="IPR023271">
    <property type="entry name" value="Aquaporin-like"/>
</dbReference>
<dbReference type="InterPro" id="IPR000425">
    <property type="entry name" value="MIP"/>
</dbReference>
<evidence type="ECO:0000256" key="6">
    <source>
        <dbReference type="RuleBase" id="RU000477"/>
    </source>
</evidence>
<dbReference type="GO" id="GO:0015267">
    <property type="term" value="F:channel activity"/>
    <property type="evidence" value="ECO:0007669"/>
    <property type="project" value="InterPro"/>
</dbReference>
<dbReference type="STRING" id="4540.A0A3L6RGS6"/>
<comment type="subcellular location">
    <subcellularLocation>
        <location evidence="1">Membrane</location>
        <topology evidence="1">Multi-pass membrane protein</topology>
    </subcellularLocation>
</comment>
<dbReference type="Proteomes" id="UP000275267">
    <property type="component" value="Unassembled WGS sequence"/>
</dbReference>
<dbReference type="InterPro" id="IPR034294">
    <property type="entry name" value="Aquaporin_transptr"/>
</dbReference>
<dbReference type="EMBL" id="PQIB02000008">
    <property type="protein sequence ID" value="RLN03593.1"/>
    <property type="molecule type" value="Genomic_DNA"/>
</dbReference>
<comment type="similarity">
    <text evidence="6">Belongs to the MIP/aquaporin (TC 1.A.8) family.</text>
</comment>
<keyword evidence="6" id="KW-0813">Transport</keyword>
<evidence type="ECO:0000313" key="7">
    <source>
        <dbReference type="EMBL" id="RLN03593.1"/>
    </source>
</evidence>
<evidence type="ECO:0000313" key="8">
    <source>
        <dbReference type="Proteomes" id="UP000275267"/>
    </source>
</evidence>
<comment type="caution">
    <text evidence="7">The sequence shown here is derived from an EMBL/GenBank/DDBJ whole genome shotgun (WGS) entry which is preliminary data.</text>
</comment>
<keyword evidence="2 6" id="KW-0812">Transmembrane</keyword>
<dbReference type="Pfam" id="PF00230">
    <property type="entry name" value="MIP"/>
    <property type="match status" value="1"/>
</dbReference>
<dbReference type="OrthoDB" id="3222at2759"/>
<dbReference type="AlphaFoldDB" id="A0A3L6RGS6"/>
<dbReference type="GO" id="GO:0016020">
    <property type="term" value="C:membrane"/>
    <property type="evidence" value="ECO:0007669"/>
    <property type="project" value="UniProtKB-SubCell"/>
</dbReference>